<evidence type="ECO:0000256" key="1">
    <source>
        <dbReference type="SAM" id="Phobius"/>
    </source>
</evidence>
<keyword evidence="1" id="KW-0472">Membrane</keyword>
<organism evidence="2 3">
    <name type="scientific">Photobacterium sanctipauli</name>
    <dbReference type="NCBI Taxonomy" id="1342794"/>
    <lineage>
        <taxon>Bacteria</taxon>
        <taxon>Pseudomonadati</taxon>
        <taxon>Pseudomonadota</taxon>
        <taxon>Gammaproteobacteria</taxon>
        <taxon>Vibrionales</taxon>
        <taxon>Vibrionaceae</taxon>
        <taxon>Photobacterium</taxon>
    </lineage>
</organism>
<comment type="caution">
    <text evidence="2">The sequence shown here is derived from an EMBL/GenBank/DDBJ whole genome shotgun (WGS) entry which is preliminary data.</text>
</comment>
<proteinExistence type="predicted"/>
<evidence type="ECO:0000313" key="3">
    <source>
        <dbReference type="Proteomes" id="UP000241771"/>
    </source>
</evidence>
<accession>A0A2T3NUI8</accession>
<keyword evidence="1" id="KW-0812">Transmembrane</keyword>
<feature type="transmembrane region" description="Helical" evidence="1">
    <location>
        <begin position="127"/>
        <end position="145"/>
    </location>
</feature>
<gene>
    <name evidence="2" type="ORF">C9I98_10750</name>
</gene>
<dbReference type="Proteomes" id="UP000241771">
    <property type="component" value="Unassembled WGS sequence"/>
</dbReference>
<reference evidence="2 3" key="1">
    <citation type="submission" date="2018-01" db="EMBL/GenBank/DDBJ databases">
        <title>Whole genome sequencing of Histamine producing bacteria.</title>
        <authorList>
            <person name="Butler K."/>
        </authorList>
    </citation>
    <scope>NUCLEOTIDE SEQUENCE [LARGE SCALE GENOMIC DNA]</scope>
    <source>
        <strain evidence="2 3">DSM 100436</strain>
    </source>
</reference>
<keyword evidence="1" id="KW-1133">Transmembrane helix</keyword>
<evidence type="ECO:0000313" key="2">
    <source>
        <dbReference type="EMBL" id="PSW19927.1"/>
    </source>
</evidence>
<protein>
    <submittedName>
        <fullName evidence="2">Uncharacterized protein</fullName>
    </submittedName>
</protein>
<name>A0A2T3NUI8_9GAMM</name>
<dbReference type="RefSeq" id="WP_107271951.1">
    <property type="nucleotide sequence ID" value="NZ_PYMA01000005.1"/>
</dbReference>
<keyword evidence="3" id="KW-1185">Reference proteome</keyword>
<dbReference type="EMBL" id="PYMA01000005">
    <property type="protein sequence ID" value="PSW19927.1"/>
    <property type="molecule type" value="Genomic_DNA"/>
</dbReference>
<dbReference type="AlphaFoldDB" id="A0A2T3NUI8"/>
<sequence length="293" mass="34454">MIKDIGYGGAIHSYKNYILRADEDYYKAFRLAFEQALSAIGELYLFQDDNLEPHLDNISEMLYAYNDKIDIVRNQIKFYDLSAEERDRVGRVDDRKALKAIAYLIKQKDDIALHVAALERTKQDKKYLILVVMLLCILYCAYVIFVRSSDTQYDKKLINQLHKTIAEHDGYNKYINELYSRSEMVLSEKETIDRIEKYNNKFIVTCALKNQSEYDKPLLLLRSEITTAVHSIKCIKFTDKEATFSIYSSSKMEYELALKLLRGYARKYDLETKVYKLPEQLEDYFNSIKPTFV</sequence>